<accession>A0A7G7W4S1</accession>
<dbReference type="EMBL" id="CP060202">
    <property type="protein sequence ID" value="QNH61364.1"/>
    <property type="molecule type" value="Genomic_DNA"/>
</dbReference>
<dbReference type="AlphaFoldDB" id="A0A7G7W4S1"/>
<dbReference type="Proteomes" id="UP000515489">
    <property type="component" value="Chromosome"/>
</dbReference>
<dbReference type="KEGG" id="hsk:H4317_14510"/>
<proteinExistence type="predicted"/>
<reference evidence="4 5" key="1">
    <citation type="submission" date="2020-08" db="EMBL/GenBank/DDBJ databases">
        <title>Hymenobacter sp. S2-20-2 genome sequencing.</title>
        <authorList>
            <person name="Jin L."/>
        </authorList>
    </citation>
    <scope>NUCLEOTIDE SEQUENCE [LARGE SCALE GENOMIC DNA]</scope>
    <source>
        <strain evidence="4 5">S2-20-2</strain>
    </source>
</reference>
<dbReference type="RefSeq" id="WP_185887294.1">
    <property type="nucleotide sequence ID" value="NZ_CP060202.1"/>
</dbReference>
<evidence type="ECO:0000259" key="3">
    <source>
        <dbReference type="PROSITE" id="PS50110"/>
    </source>
</evidence>
<name>A0A7G7W4S1_9BACT</name>
<organism evidence="4 5">
    <name type="scientific">Hymenobacter sediminicola</name>
    <dbReference type="NCBI Taxonomy" id="2761579"/>
    <lineage>
        <taxon>Bacteria</taxon>
        <taxon>Pseudomonadati</taxon>
        <taxon>Bacteroidota</taxon>
        <taxon>Cytophagia</taxon>
        <taxon>Cytophagales</taxon>
        <taxon>Hymenobacteraceae</taxon>
        <taxon>Hymenobacter</taxon>
    </lineage>
</organism>
<dbReference type="InterPro" id="IPR058245">
    <property type="entry name" value="NreC/VraR/RcsB-like_REC"/>
</dbReference>
<dbReference type="Pfam" id="PF00072">
    <property type="entry name" value="Response_reg"/>
    <property type="match status" value="1"/>
</dbReference>
<dbReference type="SUPFAM" id="SSF52172">
    <property type="entry name" value="CheY-like"/>
    <property type="match status" value="1"/>
</dbReference>
<keyword evidence="2" id="KW-0597">Phosphoprotein</keyword>
<keyword evidence="5" id="KW-1185">Reference proteome</keyword>
<dbReference type="PANTHER" id="PTHR43214:SF43">
    <property type="entry name" value="TWO-COMPONENT RESPONSE REGULATOR"/>
    <property type="match status" value="1"/>
</dbReference>
<dbReference type="PROSITE" id="PS50110">
    <property type="entry name" value="RESPONSE_REGULATORY"/>
    <property type="match status" value="1"/>
</dbReference>
<sequence>MTPSPALIRLAVTDDHILFRKGLRALISGFPGMEVLFEAGDGEELLQRLDQGTLPDVILMDLQMPNLDGLQTVRLLRAQYPRIRVIIISMHDEPELIDSLKAEGAHGYLLKNASPEEVRGAILAAHNSESQPAMASTQI</sequence>
<gene>
    <name evidence="4" type="ORF">H4317_14510</name>
</gene>
<feature type="modified residue" description="4-aspartylphosphate" evidence="2">
    <location>
        <position position="61"/>
    </location>
</feature>
<dbReference type="GO" id="GO:0000160">
    <property type="term" value="P:phosphorelay signal transduction system"/>
    <property type="evidence" value="ECO:0007669"/>
    <property type="project" value="InterPro"/>
</dbReference>
<dbReference type="GO" id="GO:0003677">
    <property type="term" value="F:DNA binding"/>
    <property type="evidence" value="ECO:0007669"/>
    <property type="project" value="UniProtKB-KW"/>
</dbReference>
<dbReference type="SMART" id="SM00448">
    <property type="entry name" value="REC"/>
    <property type="match status" value="1"/>
</dbReference>
<evidence type="ECO:0000256" key="2">
    <source>
        <dbReference type="PROSITE-ProRule" id="PRU00169"/>
    </source>
</evidence>
<evidence type="ECO:0000313" key="5">
    <source>
        <dbReference type="Proteomes" id="UP000515489"/>
    </source>
</evidence>
<evidence type="ECO:0000256" key="1">
    <source>
        <dbReference type="ARBA" id="ARBA00023125"/>
    </source>
</evidence>
<dbReference type="InterPro" id="IPR039420">
    <property type="entry name" value="WalR-like"/>
</dbReference>
<dbReference type="Gene3D" id="3.40.50.2300">
    <property type="match status" value="1"/>
</dbReference>
<dbReference type="PANTHER" id="PTHR43214">
    <property type="entry name" value="TWO-COMPONENT RESPONSE REGULATOR"/>
    <property type="match status" value="1"/>
</dbReference>
<keyword evidence="1" id="KW-0238">DNA-binding</keyword>
<feature type="domain" description="Response regulatory" evidence="3">
    <location>
        <begin position="9"/>
        <end position="126"/>
    </location>
</feature>
<dbReference type="CDD" id="cd17535">
    <property type="entry name" value="REC_NarL-like"/>
    <property type="match status" value="1"/>
</dbReference>
<protein>
    <submittedName>
        <fullName evidence="4">Response regulator transcription factor</fullName>
    </submittedName>
</protein>
<dbReference type="InterPro" id="IPR011006">
    <property type="entry name" value="CheY-like_superfamily"/>
</dbReference>
<dbReference type="InterPro" id="IPR001789">
    <property type="entry name" value="Sig_transdc_resp-reg_receiver"/>
</dbReference>
<evidence type="ECO:0000313" key="4">
    <source>
        <dbReference type="EMBL" id="QNH61364.1"/>
    </source>
</evidence>